<organism evidence="1 2">
    <name type="scientific">Rhodomicrobium udaipurense</name>
    <dbReference type="NCBI Taxonomy" id="1202716"/>
    <lineage>
        <taxon>Bacteria</taxon>
        <taxon>Pseudomonadati</taxon>
        <taxon>Pseudomonadota</taxon>
        <taxon>Alphaproteobacteria</taxon>
        <taxon>Hyphomicrobiales</taxon>
        <taxon>Hyphomicrobiaceae</taxon>
        <taxon>Rhodomicrobium</taxon>
    </lineage>
</organism>
<evidence type="ECO:0000313" key="1">
    <source>
        <dbReference type="EMBL" id="MBJ7542937.1"/>
    </source>
</evidence>
<dbReference type="RefSeq" id="WP_155955071.1">
    <property type="nucleotide sequence ID" value="NZ_JAEMUK010000009.1"/>
</dbReference>
<protein>
    <submittedName>
        <fullName evidence="1">Uncharacterized protein</fullName>
    </submittedName>
</protein>
<proteinExistence type="predicted"/>
<sequence length="45" mass="5263">MTRVYMRKAAKKKVAASGAAKLRLDREELDNAWEAEWWTRQGLNL</sequence>
<keyword evidence="2" id="KW-1185">Reference proteome</keyword>
<dbReference type="EMBL" id="JAEMUK010000009">
    <property type="protein sequence ID" value="MBJ7542937.1"/>
    <property type="molecule type" value="Genomic_DNA"/>
</dbReference>
<comment type="caution">
    <text evidence="1">The sequence shown here is derived from an EMBL/GenBank/DDBJ whole genome shotgun (WGS) entry which is preliminary data.</text>
</comment>
<evidence type="ECO:0000313" key="2">
    <source>
        <dbReference type="Proteomes" id="UP000623250"/>
    </source>
</evidence>
<dbReference type="AlphaFoldDB" id="A0A8I1KIR8"/>
<dbReference type="Proteomes" id="UP000623250">
    <property type="component" value="Unassembled WGS sequence"/>
</dbReference>
<name>A0A8I1KIR8_9HYPH</name>
<gene>
    <name evidence="1" type="ORF">JDN41_05130</name>
</gene>
<reference evidence="1 2" key="1">
    <citation type="submission" date="2020-12" db="EMBL/GenBank/DDBJ databases">
        <title>Revised draft genomes of Rhodomicrobium vannielii ATCC 17100 and Rhodomicrobium udaipurense JA643.</title>
        <authorList>
            <person name="Conners E.M."/>
            <person name="Davenport E.J."/>
            <person name="Bose A."/>
        </authorList>
    </citation>
    <scope>NUCLEOTIDE SEQUENCE [LARGE SCALE GENOMIC DNA]</scope>
    <source>
        <strain evidence="1 2">JA643</strain>
    </source>
</reference>
<accession>A0A8I1KIR8</accession>